<dbReference type="RefSeq" id="WP_188118189.1">
    <property type="nucleotide sequence ID" value="NZ_FMXB01000039.1"/>
</dbReference>
<dbReference type="Proteomes" id="UP000323439">
    <property type="component" value="Unassembled WGS sequence"/>
</dbReference>
<gene>
    <name evidence="1" type="ORF">SAMN02910315_02445</name>
</gene>
<evidence type="ECO:0000313" key="2">
    <source>
        <dbReference type="Proteomes" id="UP000323439"/>
    </source>
</evidence>
<dbReference type="OrthoDB" id="376081at2157"/>
<reference evidence="1 2" key="1">
    <citation type="submission" date="2016-10" db="EMBL/GenBank/DDBJ databases">
        <authorList>
            <person name="Varghese N."/>
            <person name="Submissions S."/>
        </authorList>
    </citation>
    <scope>NUCLEOTIDE SEQUENCE [LARGE SCALE GENOMIC DNA]</scope>
    <source>
        <strain evidence="1 2">DSM 16643</strain>
    </source>
</reference>
<evidence type="ECO:0000313" key="1">
    <source>
        <dbReference type="EMBL" id="SDA73166.1"/>
    </source>
</evidence>
<dbReference type="AlphaFoldDB" id="A0A1G5XTA9"/>
<name>A0A1G5XTA9_9EURY</name>
<organism evidence="1 2">
    <name type="scientific">Methanobrevibacter millerae</name>
    <dbReference type="NCBI Taxonomy" id="230361"/>
    <lineage>
        <taxon>Archaea</taxon>
        <taxon>Methanobacteriati</taxon>
        <taxon>Methanobacteriota</taxon>
        <taxon>Methanomada group</taxon>
        <taxon>Methanobacteria</taxon>
        <taxon>Methanobacteriales</taxon>
        <taxon>Methanobacteriaceae</taxon>
        <taxon>Methanobrevibacter</taxon>
    </lineage>
</organism>
<sequence length="50" mass="5656">MARKINLTPTLSGIDAELFIERLNSPSTPEEIESLKRADEVLKKLNIFVN</sequence>
<protein>
    <submittedName>
        <fullName evidence="1">Uncharacterized protein</fullName>
    </submittedName>
</protein>
<accession>A0A1G5XTA9</accession>
<dbReference type="EMBL" id="FMXB01000039">
    <property type="protein sequence ID" value="SDA73166.1"/>
    <property type="molecule type" value="Genomic_DNA"/>
</dbReference>
<proteinExistence type="predicted"/>
<keyword evidence="2" id="KW-1185">Reference proteome</keyword>